<dbReference type="Proteomes" id="UP000034810">
    <property type="component" value="Unassembled WGS sequence"/>
</dbReference>
<evidence type="ECO:0000313" key="2">
    <source>
        <dbReference type="EMBL" id="KKS82759.1"/>
    </source>
</evidence>
<name>A0A0G1CBI4_9BACT</name>
<protein>
    <recommendedName>
        <fullName evidence="1">TraC-like domain-containing protein</fullName>
    </recommendedName>
</protein>
<reference evidence="2 3" key="1">
    <citation type="journal article" date="2015" name="Nature">
        <title>rRNA introns, odd ribosomes, and small enigmatic genomes across a large radiation of phyla.</title>
        <authorList>
            <person name="Brown C.T."/>
            <person name="Hug L.A."/>
            <person name="Thomas B.C."/>
            <person name="Sharon I."/>
            <person name="Castelle C.J."/>
            <person name="Singh A."/>
            <person name="Wilkins M.J."/>
            <person name="Williams K.H."/>
            <person name="Banfield J.F."/>
        </authorList>
    </citation>
    <scope>NUCLEOTIDE SEQUENCE [LARGE SCALE GENOMIC DNA]</scope>
</reference>
<sequence length="229" mass="26177">MSDKTAEKIITPPNSTQQFVDVEEVKDGIVILKGGSLRAVIMVAGINFELKSEEEQDIITGAYQDFLNSLDFSVQIIIHSRKLNIDNYLRKMEEVRSREPNELLRNQIDEYIAFVRGFVKENEIMTKTFFVVVPYEAGGAEAIRKGVMDFVPFLSSKKKSDKKKTESREQGVIQLRQRIDQVASGLERIGLRAVPLNDEELIELYYNLYNPETTEKELPKKETSPNPES</sequence>
<proteinExistence type="predicted"/>
<comment type="caution">
    <text evidence="2">The sequence shown here is derived from an EMBL/GenBank/DDBJ whole genome shotgun (WGS) entry which is preliminary data.</text>
</comment>
<organism evidence="2 3">
    <name type="scientific">Candidatus Wolfebacteria bacterium GW2011_GWC1_43_10</name>
    <dbReference type="NCBI Taxonomy" id="1619011"/>
    <lineage>
        <taxon>Bacteria</taxon>
        <taxon>Candidatus Wolfeibacteriota</taxon>
    </lineage>
</organism>
<feature type="domain" description="TraC-like" evidence="1">
    <location>
        <begin position="32"/>
        <end position="209"/>
    </location>
</feature>
<dbReference type="Pfam" id="PF26593">
    <property type="entry name" value="TraC-like"/>
    <property type="match status" value="1"/>
</dbReference>
<dbReference type="EMBL" id="LCFA01000005">
    <property type="protein sequence ID" value="KKS82759.1"/>
    <property type="molecule type" value="Genomic_DNA"/>
</dbReference>
<dbReference type="InterPro" id="IPR058596">
    <property type="entry name" value="TraC-like_dom"/>
</dbReference>
<evidence type="ECO:0000313" key="3">
    <source>
        <dbReference type="Proteomes" id="UP000034810"/>
    </source>
</evidence>
<accession>A0A0G1CBI4</accession>
<gene>
    <name evidence="2" type="ORF">UV58_C0005G0013</name>
</gene>
<dbReference type="AlphaFoldDB" id="A0A0G1CBI4"/>
<evidence type="ECO:0000259" key="1">
    <source>
        <dbReference type="Pfam" id="PF26593"/>
    </source>
</evidence>